<evidence type="ECO:0000256" key="1">
    <source>
        <dbReference type="ARBA" id="ARBA00022723"/>
    </source>
</evidence>
<organism evidence="10 11">
    <name type="scientific">Liquidambar formosana</name>
    <name type="common">Formosan gum</name>
    <dbReference type="NCBI Taxonomy" id="63359"/>
    <lineage>
        <taxon>Eukaryota</taxon>
        <taxon>Viridiplantae</taxon>
        <taxon>Streptophyta</taxon>
        <taxon>Embryophyta</taxon>
        <taxon>Tracheophyta</taxon>
        <taxon>Spermatophyta</taxon>
        <taxon>Magnoliopsida</taxon>
        <taxon>eudicotyledons</taxon>
        <taxon>Gunneridae</taxon>
        <taxon>Pentapetalae</taxon>
        <taxon>Saxifragales</taxon>
        <taxon>Altingiaceae</taxon>
        <taxon>Liquidambar</taxon>
    </lineage>
</organism>
<evidence type="ECO:0000256" key="2">
    <source>
        <dbReference type="ARBA" id="ARBA00022737"/>
    </source>
</evidence>
<dbReference type="PANTHER" id="PTHR45988">
    <property type="entry name" value="C2H2 TYPE ZINC FINGER TRANSCRIPTION FACTOR FAMILY-RELATED"/>
    <property type="match status" value="1"/>
</dbReference>
<dbReference type="Pfam" id="PF13912">
    <property type="entry name" value="zf-C2H2_6"/>
    <property type="match status" value="1"/>
</dbReference>
<keyword evidence="6" id="KW-0804">Transcription</keyword>
<dbReference type="Proteomes" id="UP001415857">
    <property type="component" value="Unassembled WGS sequence"/>
</dbReference>
<feature type="domain" description="C2H2-type" evidence="9">
    <location>
        <begin position="302"/>
        <end position="329"/>
    </location>
</feature>
<feature type="region of interest" description="Disordered" evidence="8">
    <location>
        <begin position="318"/>
        <end position="425"/>
    </location>
</feature>
<dbReference type="AlphaFoldDB" id="A0AAP0NMQ0"/>
<evidence type="ECO:0000313" key="11">
    <source>
        <dbReference type="Proteomes" id="UP001415857"/>
    </source>
</evidence>
<dbReference type="EMBL" id="JBBPBK010000012">
    <property type="protein sequence ID" value="KAK9273144.1"/>
    <property type="molecule type" value="Genomic_DNA"/>
</dbReference>
<keyword evidence="1" id="KW-0479">Metal-binding</keyword>
<proteinExistence type="predicted"/>
<dbReference type="PROSITE" id="PS00028">
    <property type="entry name" value="ZINC_FINGER_C2H2_1"/>
    <property type="match status" value="1"/>
</dbReference>
<keyword evidence="4" id="KW-0862">Zinc</keyword>
<sequence>MDDPEKNQSQSPKKDDLVPLHSKKKVHGSGSPGSASSEGKLTSGKLVIKLKNPKSRENNAERGVNPKQQGSPLKPRICEVCKKTFINGKIFMVHIAIHHLKANKDKLPEKIQPSELKGHPVADLSALAKGGDFDSNDGKSTSSVCKKGSPLRKSLCGRMSSHPKKVSKAVKSPLLPKRSSGSSSTVSNMTQKKDDKVDSANPTAELVTDLLNYVTSWSRTDKRGRKRKASSTSLKEPANADGFLQGEVLNANKETRGEMTPMKKKKRKKKETCNMKDGNSAGDIVRADPIPKPSPAAARLSYKCNDCDKSFLTRQALGGHRSCHNKDKKSQSADESALAEDPSAAAKEVHNADITSKIDETKEGKEGGSEGEALDGGEKDGGQKSEQTGPIEAPLNEEASTGEASRTGPKILNFDLNELPPMENE</sequence>
<reference evidence="10 11" key="1">
    <citation type="journal article" date="2024" name="Plant J.">
        <title>Genome sequences and population genomics reveal climatic adaptation and genomic divergence between two closely related sweetgum species.</title>
        <authorList>
            <person name="Xu W.Q."/>
            <person name="Ren C.Q."/>
            <person name="Zhang X.Y."/>
            <person name="Comes H.P."/>
            <person name="Liu X.H."/>
            <person name="Li Y.G."/>
            <person name="Kettle C.J."/>
            <person name="Jalonen R."/>
            <person name="Gaisberger H."/>
            <person name="Ma Y.Z."/>
            <person name="Qiu Y.X."/>
        </authorList>
    </citation>
    <scope>NUCLEOTIDE SEQUENCE [LARGE SCALE GENOMIC DNA]</scope>
    <source>
        <strain evidence="10">Hangzhou</strain>
    </source>
</reference>
<protein>
    <recommendedName>
        <fullName evidence="9">C2H2-type domain-containing protein</fullName>
    </recommendedName>
</protein>
<feature type="region of interest" description="Disordered" evidence="8">
    <location>
        <begin position="127"/>
        <end position="201"/>
    </location>
</feature>
<feature type="region of interest" description="Disordered" evidence="8">
    <location>
        <begin position="1"/>
        <end position="73"/>
    </location>
</feature>
<dbReference type="PROSITE" id="PS50157">
    <property type="entry name" value="ZINC_FINGER_C2H2_2"/>
    <property type="match status" value="1"/>
</dbReference>
<keyword evidence="11" id="KW-1185">Reference proteome</keyword>
<feature type="compositionally biased region" description="Low complexity" evidence="8">
    <location>
        <begin position="28"/>
        <end position="39"/>
    </location>
</feature>
<accession>A0AAP0NMQ0</accession>
<gene>
    <name evidence="10" type="ORF">L1049_017951</name>
</gene>
<comment type="caution">
    <text evidence="10">The sequence shown here is derived from an EMBL/GenBank/DDBJ whole genome shotgun (WGS) entry which is preliminary data.</text>
</comment>
<keyword evidence="5" id="KW-0805">Transcription regulation</keyword>
<dbReference type="InterPro" id="IPR036236">
    <property type="entry name" value="Znf_C2H2_sf"/>
</dbReference>
<dbReference type="SUPFAM" id="SSF57667">
    <property type="entry name" value="beta-beta-alpha zinc fingers"/>
    <property type="match status" value="1"/>
</dbReference>
<keyword evidence="3 7" id="KW-0863">Zinc-finger</keyword>
<dbReference type="GO" id="GO:0003700">
    <property type="term" value="F:DNA-binding transcription factor activity"/>
    <property type="evidence" value="ECO:0007669"/>
    <property type="project" value="InterPro"/>
</dbReference>
<evidence type="ECO:0000256" key="4">
    <source>
        <dbReference type="ARBA" id="ARBA00022833"/>
    </source>
</evidence>
<evidence type="ECO:0000256" key="8">
    <source>
        <dbReference type="SAM" id="MobiDB-lite"/>
    </source>
</evidence>
<evidence type="ECO:0000256" key="3">
    <source>
        <dbReference type="ARBA" id="ARBA00022771"/>
    </source>
</evidence>
<evidence type="ECO:0000256" key="7">
    <source>
        <dbReference type="PROSITE-ProRule" id="PRU00042"/>
    </source>
</evidence>
<feature type="compositionally biased region" description="Basic and acidic residues" evidence="8">
    <location>
        <begin position="1"/>
        <end position="18"/>
    </location>
</feature>
<dbReference type="PANTHER" id="PTHR45988:SF18">
    <property type="entry name" value="C2H2-TYPE ZINC FINGER FAMILY PROTEIN"/>
    <property type="match status" value="1"/>
</dbReference>
<dbReference type="GO" id="GO:0000976">
    <property type="term" value="F:transcription cis-regulatory region binding"/>
    <property type="evidence" value="ECO:0007669"/>
    <property type="project" value="TreeGrafter"/>
</dbReference>
<dbReference type="GO" id="GO:0008270">
    <property type="term" value="F:zinc ion binding"/>
    <property type="evidence" value="ECO:0007669"/>
    <property type="project" value="UniProtKB-KW"/>
</dbReference>
<dbReference type="InterPro" id="IPR044653">
    <property type="entry name" value="AZF1/2/3-like"/>
</dbReference>
<dbReference type="Gene3D" id="3.30.160.60">
    <property type="entry name" value="Classic Zinc Finger"/>
    <property type="match status" value="1"/>
</dbReference>
<evidence type="ECO:0000256" key="6">
    <source>
        <dbReference type="ARBA" id="ARBA00023163"/>
    </source>
</evidence>
<dbReference type="GO" id="GO:0005634">
    <property type="term" value="C:nucleus"/>
    <property type="evidence" value="ECO:0007669"/>
    <property type="project" value="TreeGrafter"/>
</dbReference>
<name>A0AAP0NMQ0_LIQFO</name>
<evidence type="ECO:0000259" key="9">
    <source>
        <dbReference type="PROSITE" id="PS50157"/>
    </source>
</evidence>
<dbReference type="InterPro" id="IPR013087">
    <property type="entry name" value="Znf_C2H2_type"/>
</dbReference>
<feature type="region of interest" description="Disordered" evidence="8">
    <location>
        <begin position="219"/>
        <end position="240"/>
    </location>
</feature>
<keyword evidence="2" id="KW-0677">Repeat</keyword>
<dbReference type="SMART" id="SM00355">
    <property type="entry name" value="ZnF_C2H2"/>
    <property type="match status" value="2"/>
</dbReference>
<evidence type="ECO:0000256" key="5">
    <source>
        <dbReference type="ARBA" id="ARBA00023015"/>
    </source>
</evidence>
<evidence type="ECO:0000313" key="10">
    <source>
        <dbReference type="EMBL" id="KAK9273144.1"/>
    </source>
</evidence>
<feature type="compositionally biased region" description="Basic and acidic residues" evidence="8">
    <location>
        <begin position="347"/>
        <end position="368"/>
    </location>
</feature>
<feature type="region of interest" description="Disordered" evidence="8">
    <location>
        <begin position="258"/>
        <end position="298"/>
    </location>
</feature>